<dbReference type="AlphaFoldDB" id="A0A225D2F0"/>
<keyword evidence="4" id="KW-1185">Reference proteome</keyword>
<dbReference type="Proteomes" id="UP000214673">
    <property type="component" value="Unassembled WGS sequence"/>
</dbReference>
<reference evidence="3 4" key="1">
    <citation type="submission" date="2016-11" db="EMBL/GenBank/DDBJ databases">
        <title>Comparison of Traditional DNA-DNA Hybridization with In Silico Genomic Analysis.</title>
        <authorList>
            <person name="Nicholson A.C."/>
            <person name="Sammons S."/>
            <person name="Humrighouse B.W."/>
            <person name="Graziano J."/>
            <person name="Lasker B."/>
            <person name="Whitney A.M."/>
            <person name="Mcquiston J.R."/>
        </authorList>
    </citation>
    <scope>NUCLEOTIDE SEQUENCE [LARGE SCALE GENOMIC DNA]</scope>
    <source>
        <strain evidence="1 4">H1892</strain>
        <strain evidence="2 3">H2381</strain>
    </source>
</reference>
<evidence type="ECO:0008006" key="5">
    <source>
        <dbReference type="Google" id="ProtNLM"/>
    </source>
</evidence>
<evidence type="ECO:0000313" key="3">
    <source>
        <dbReference type="Proteomes" id="UP000196640"/>
    </source>
</evidence>
<protein>
    <recommendedName>
        <fullName evidence="5">Growth inhibitor PemK</fullName>
    </recommendedName>
</protein>
<sequence length="118" mass="13019">MQGETEGRKSRPVCIAVTIANANGETVVFILPITTQPPIASRHAVEVPDIEARRVGLDLHVRKWVMLDEINTDIIERSWVWEDRTPMGAFSPAYAAQIRASLLALAKAGKASITDRLK</sequence>
<gene>
    <name evidence="2" type="ORF">CDV52_14815</name>
    <name evidence="1" type="ORF">CDV53_18525</name>
</gene>
<evidence type="ECO:0000313" key="4">
    <source>
        <dbReference type="Proteomes" id="UP000214673"/>
    </source>
</evidence>
<evidence type="ECO:0000313" key="1">
    <source>
        <dbReference type="EMBL" id="OWJ71751.1"/>
    </source>
</evidence>
<dbReference type="EMBL" id="NIPX01000027">
    <property type="protein sequence ID" value="OWJ82387.1"/>
    <property type="molecule type" value="Genomic_DNA"/>
</dbReference>
<evidence type="ECO:0000313" key="2">
    <source>
        <dbReference type="EMBL" id="OWJ82387.1"/>
    </source>
</evidence>
<organism evidence="2 3">
    <name type="scientific">Haematobacter missouriensis</name>
    <dbReference type="NCBI Taxonomy" id="366616"/>
    <lineage>
        <taxon>Bacteria</taxon>
        <taxon>Pseudomonadati</taxon>
        <taxon>Pseudomonadota</taxon>
        <taxon>Alphaproteobacteria</taxon>
        <taxon>Rhodobacterales</taxon>
        <taxon>Paracoccaceae</taxon>
        <taxon>Haematobacter</taxon>
    </lineage>
</organism>
<dbReference type="EMBL" id="NIPV01000107">
    <property type="protein sequence ID" value="OWJ71751.1"/>
    <property type="molecule type" value="Genomic_DNA"/>
</dbReference>
<name>A0A225D2F0_9RHOB</name>
<proteinExistence type="predicted"/>
<accession>A0A225D2F0</accession>
<dbReference type="OrthoDB" id="7432864at2"/>
<dbReference type="Proteomes" id="UP000196640">
    <property type="component" value="Unassembled WGS sequence"/>
</dbReference>
<dbReference type="STRING" id="366616.CG51_17980"/>
<comment type="caution">
    <text evidence="2">The sequence shown here is derived from an EMBL/GenBank/DDBJ whole genome shotgun (WGS) entry which is preliminary data.</text>
</comment>